<keyword evidence="2" id="KW-0472">Membrane</keyword>
<protein>
    <recommendedName>
        <fullName evidence="3">Zinc-ribbon domain-containing protein</fullName>
    </recommendedName>
</protein>
<name>E7G7E7_9FIRM</name>
<evidence type="ECO:0000313" key="4">
    <source>
        <dbReference type="EMBL" id="EFW06022.1"/>
    </source>
</evidence>
<evidence type="ECO:0000259" key="3">
    <source>
        <dbReference type="Pfam" id="PF13240"/>
    </source>
</evidence>
<dbReference type="eggNOG" id="ENOG5032PXU">
    <property type="taxonomic scope" value="Bacteria"/>
</dbReference>
<dbReference type="GeneID" id="78228928"/>
<keyword evidence="2" id="KW-1133">Transmembrane helix</keyword>
<dbReference type="Pfam" id="PF13240">
    <property type="entry name" value="Zn_Ribbon_1"/>
    <property type="match status" value="1"/>
</dbReference>
<dbReference type="OrthoDB" id="1822804at2"/>
<accession>E7G7E7</accession>
<feature type="transmembrane region" description="Helical" evidence="2">
    <location>
        <begin position="94"/>
        <end position="112"/>
    </location>
</feature>
<gene>
    <name evidence="4" type="ORF">HMPREF9488_00661</name>
</gene>
<sequence>MYCRKCGAKMSDTARFCDSCGEEVKKVRQRSDTQKYEERKIEDAKQSKSKKSKHEKALEELKNPYVIPALGTAILAFGLAIFPWPISWRIGTSLWMRILILCVALLSDYHCTKSRQVNNLYNIQYHYRVQPRMVTIATVLATFTTAVSLFALINM</sequence>
<evidence type="ECO:0000256" key="1">
    <source>
        <dbReference type="SAM" id="MobiDB-lite"/>
    </source>
</evidence>
<dbReference type="AlphaFoldDB" id="E7G7E7"/>
<dbReference type="RefSeq" id="WP_008787777.1">
    <property type="nucleotide sequence ID" value="NZ_AKCB01000001.1"/>
</dbReference>
<feature type="compositionally biased region" description="Basic and acidic residues" evidence="1">
    <location>
        <begin position="30"/>
        <end position="46"/>
    </location>
</feature>
<dbReference type="InterPro" id="IPR026870">
    <property type="entry name" value="Zinc_ribbon_dom"/>
</dbReference>
<evidence type="ECO:0000313" key="5">
    <source>
        <dbReference type="Proteomes" id="UP000003157"/>
    </source>
</evidence>
<dbReference type="EMBL" id="ADKX01000009">
    <property type="protein sequence ID" value="EFW06022.1"/>
    <property type="molecule type" value="Genomic_DNA"/>
</dbReference>
<proteinExistence type="predicted"/>
<organism evidence="4 5">
    <name type="scientific">Coprobacillus cateniformis</name>
    <dbReference type="NCBI Taxonomy" id="100884"/>
    <lineage>
        <taxon>Bacteria</taxon>
        <taxon>Bacillati</taxon>
        <taxon>Bacillota</taxon>
        <taxon>Erysipelotrichia</taxon>
        <taxon>Erysipelotrichales</taxon>
        <taxon>Coprobacillaceae</taxon>
        <taxon>Coprobacillus</taxon>
    </lineage>
</organism>
<comment type="caution">
    <text evidence="4">The sequence shown here is derived from an EMBL/GenBank/DDBJ whole genome shotgun (WGS) entry which is preliminary data.</text>
</comment>
<feature type="region of interest" description="Disordered" evidence="1">
    <location>
        <begin position="30"/>
        <end position="55"/>
    </location>
</feature>
<dbReference type="HOGENOM" id="CLU_1803305_0_0_9"/>
<feature type="transmembrane region" description="Helical" evidence="2">
    <location>
        <begin position="133"/>
        <end position="153"/>
    </location>
</feature>
<keyword evidence="2" id="KW-0812">Transmembrane</keyword>
<evidence type="ECO:0000256" key="2">
    <source>
        <dbReference type="SAM" id="Phobius"/>
    </source>
</evidence>
<feature type="transmembrane region" description="Helical" evidence="2">
    <location>
        <begin position="65"/>
        <end position="88"/>
    </location>
</feature>
<dbReference type="Proteomes" id="UP000003157">
    <property type="component" value="Unassembled WGS sequence"/>
</dbReference>
<reference evidence="4 5" key="1">
    <citation type="submission" date="2010-12" db="EMBL/GenBank/DDBJ databases">
        <title>The Genome Sequence of Coprobacillus sp. strain 29_1.</title>
        <authorList>
            <consortium name="The Broad Institute Genome Sequencing Platform"/>
            <person name="Earl A."/>
            <person name="Ward D."/>
            <person name="Feldgarden M."/>
            <person name="Gevers D."/>
            <person name="Daigneault M."/>
            <person name="Sibley C.D."/>
            <person name="White A."/>
            <person name="Strauss J."/>
            <person name="Allen-Vercoe E."/>
            <person name="Young S.K."/>
            <person name="Zeng Q."/>
            <person name="Gargeya S."/>
            <person name="Fitzgerald M."/>
            <person name="Haas B."/>
            <person name="Abouelleil A."/>
            <person name="Alvarado L."/>
            <person name="Arachchi H.M."/>
            <person name="Berlin A."/>
            <person name="Brown A."/>
            <person name="Chapman S.B."/>
            <person name="Chen Z."/>
            <person name="Dunbar C."/>
            <person name="Freedman E."/>
            <person name="Gearin G."/>
            <person name="Gellesch M."/>
            <person name="Goldberg J."/>
            <person name="Griggs A."/>
            <person name="Gujja S."/>
            <person name="Heilman E."/>
            <person name="Heiman D."/>
            <person name="Howarth C."/>
            <person name="Larson L."/>
            <person name="Lui A."/>
            <person name="MacDonald P.J.P."/>
            <person name="Mehta T."/>
            <person name="Montmayeur A."/>
            <person name="Murphy C."/>
            <person name="Neiman D."/>
            <person name="Pearson M."/>
            <person name="Priest M."/>
            <person name="Roberts A."/>
            <person name="Saif S."/>
            <person name="Shea T."/>
            <person name="Shenoy N."/>
            <person name="Sisk P."/>
            <person name="Stolte C."/>
            <person name="Sykes S."/>
            <person name="White J."/>
            <person name="Yandava C."/>
            <person name="Nusbaum C."/>
            <person name="Birren B."/>
        </authorList>
    </citation>
    <scope>NUCLEOTIDE SEQUENCE [LARGE SCALE GENOMIC DNA]</scope>
    <source>
        <strain evidence="4 5">29_1</strain>
    </source>
</reference>
<dbReference type="STRING" id="100884.GCA_000269565_01046"/>
<keyword evidence="5" id="KW-1185">Reference proteome</keyword>
<feature type="domain" description="Zinc-ribbon" evidence="3">
    <location>
        <begin position="2"/>
        <end position="23"/>
    </location>
</feature>